<dbReference type="RefSeq" id="WP_274374648.1">
    <property type="nucleotide sequence ID" value="NZ_CP072943.1"/>
</dbReference>
<dbReference type="CDD" id="cd05672">
    <property type="entry name" value="M20_ACY1L2-like"/>
    <property type="match status" value="1"/>
</dbReference>
<evidence type="ECO:0000256" key="1">
    <source>
        <dbReference type="PIRNR" id="PIRNR037226"/>
    </source>
</evidence>
<feature type="domain" description="Peptidase M20 dimerisation" evidence="2">
    <location>
        <begin position="174"/>
        <end position="264"/>
    </location>
</feature>
<dbReference type="Pfam" id="PF01546">
    <property type="entry name" value="Peptidase_M20"/>
    <property type="match status" value="1"/>
</dbReference>
<reference evidence="4" key="1">
    <citation type="submission" date="2021-04" db="EMBL/GenBank/DDBJ databases">
        <title>A novel Synergistetes isolate from a pyrite-forming mixed culture.</title>
        <authorList>
            <person name="Bunk B."/>
            <person name="Sproer C."/>
            <person name="Spring S."/>
            <person name="Pester M."/>
        </authorList>
    </citation>
    <scope>NUCLEOTIDE SEQUENCE [LARGE SCALE GENOMIC DNA]</scope>
    <source>
        <strain evidence="4">J.5.4.2-T.3.5.2</strain>
    </source>
</reference>
<dbReference type="InterPro" id="IPR036264">
    <property type="entry name" value="Bact_exopeptidase_dim_dom"/>
</dbReference>
<dbReference type="GO" id="GO:0016805">
    <property type="term" value="F:dipeptidase activity"/>
    <property type="evidence" value="ECO:0007669"/>
    <property type="project" value="InterPro"/>
</dbReference>
<proteinExistence type="inferred from homology"/>
<dbReference type="Gene3D" id="3.30.70.360">
    <property type="match status" value="1"/>
</dbReference>
<dbReference type="EMBL" id="CP072943">
    <property type="protein sequence ID" value="QTX33363.1"/>
    <property type="molecule type" value="Genomic_DNA"/>
</dbReference>
<dbReference type="InterPro" id="IPR017439">
    <property type="entry name" value="Amidohydrolase"/>
</dbReference>
<dbReference type="GO" id="GO:0005737">
    <property type="term" value="C:cytoplasm"/>
    <property type="evidence" value="ECO:0007669"/>
    <property type="project" value="TreeGrafter"/>
</dbReference>
<dbReference type="AlphaFoldDB" id="A0A9Q7AET0"/>
<dbReference type="PIRSF" id="PIRSF037226">
    <property type="entry name" value="Amidohydrolase_ACY1L2_prd"/>
    <property type="match status" value="1"/>
</dbReference>
<dbReference type="InterPro" id="IPR002933">
    <property type="entry name" value="Peptidase_M20"/>
</dbReference>
<evidence type="ECO:0000313" key="4">
    <source>
        <dbReference type="Proteomes" id="UP000671879"/>
    </source>
</evidence>
<dbReference type="GO" id="GO:0046657">
    <property type="term" value="P:folic acid catabolic process"/>
    <property type="evidence" value="ECO:0007669"/>
    <property type="project" value="TreeGrafter"/>
</dbReference>
<dbReference type="InterPro" id="IPR052030">
    <property type="entry name" value="Peptidase_M20/M20A_hydrolases"/>
</dbReference>
<name>A0A9Q7AET0_9BACT</name>
<dbReference type="GO" id="GO:0071713">
    <property type="term" value="F:para-aminobenzoyl-glutamate hydrolase activity"/>
    <property type="evidence" value="ECO:0007669"/>
    <property type="project" value="TreeGrafter"/>
</dbReference>
<keyword evidence="4" id="KW-1185">Reference proteome</keyword>
<dbReference type="Pfam" id="PF07687">
    <property type="entry name" value="M20_dimer"/>
    <property type="match status" value="1"/>
</dbReference>
<dbReference type="PANTHER" id="PTHR30575:SF0">
    <property type="entry name" value="XAA-ARG DIPEPTIDASE"/>
    <property type="match status" value="1"/>
</dbReference>
<dbReference type="InterPro" id="IPR011650">
    <property type="entry name" value="Peptidase_M20_dimer"/>
</dbReference>
<dbReference type="Proteomes" id="UP000671879">
    <property type="component" value="Chromosome"/>
</dbReference>
<dbReference type="InterPro" id="IPR017144">
    <property type="entry name" value="Xaa-Arg_dipeptidase"/>
</dbReference>
<comment type="similarity">
    <text evidence="1">Belongs to the peptidase M20A family.</text>
</comment>
<organism evidence="3 4">
    <name type="scientific">Aminithiophilus ramosus</name>
    <dbReference type="NCBI Taxonomy" id="3029084"/>
    <lineage>
        <taxon>Bacteria</taxon>
        <taxon>Thermotogati</taxon>
        <taxon>Synergistota</taxon>
        <taxon>Synergistia</taxon>
        <taxon>Synergistales</taxon>
        <taxon>Aminithiophilaceae</taxon>
        <taxon>Aminithiophilus</taxon>
    </lineage>
</organism>
<dbReference type="KEGG" id="aram:KAR29_05685"/>
<gene>
    <name evidence="3" type="ORF">KAR29_05685</name>
</gene>
<dbReference type="NCBIfam" id="TIGR01891">
    <property type="entry name" value="amidohydrolases"/>
    <property type="match status" value="1"/>
</dbReference>
<dbReference type="SUPFAM" id="SSF53187">
    <property type="entry name" value="Zn-dependent exopeptidases"/>
    <property type="match status" value="1"/>
</dbReference>
<dbReference type="SUPFAM" id="SSF55031">
    <property type="entry name" value="Bacterial exopeptidase dimerisation domain"/>
    <property type="match status" value="1"/>
</dbReference>
<dbReference type="PANTHER" id="PTHR30575">
    <property type="entry name" value="PEPTIDASE M20"/>
    <property type="match status" value="1"/>
</dbReference>
<accession>A0A9Q7AET0</accession>
<protein>
    <recommendedName>
        <fullName evidence="1">Peptidase M20 domain-containing protein 2</fullName>
    </recommendedName>
</protein>
<sequence length="393" mass="42133">MTDFPTKDAIDGAIASLAPEVAALSDDLAAHPELSGEEFESSRKIVALLRKGGFDVEYPYLGLPTAFRAVRGKPDGASRVALLVEYDALPEIGHACGHNLHGSMSVLAGLALAPLMERIDGELVLFGTPAEETNGAKVLMADRGAFDGFDLALMIHCHGGATFVPYRSLAMDAVEFVFRGKAAHAAGMPWEGKNALNGVQLLFHAVDMLRQHVRPEVRMHGIVSKGGAAPNIVPETAEARFYFRAPKRAYLDQILAQVHDCARGAALATGTEVEWRNFEFSFDDVLPNGAAEAMMEEIFSDLAVPLSPSPGALGSSDVGNVSYRCPAIQPEMDFTGRHVAAHTREFAAAVTGPRAHEALVTGARALARAALRVFSDGDLRRRMKEDFAANLSR</sequence>
<dbReference type="Gene3D" id="3.40.630.10">
    <property type="entry name" value="Zn peptidases"/>
    <property type="match status" value="1"/>
</dbReference>
<evidence type="ECO:0000259" key="2">
    <source>
        <dbReference type="Pfam" id="PF07687"/>
    </source>
</evidence>
<dbReference type="FunFam" id="3.30.70.360:FF:000004">
    <property type="entry name" value="Peptidase M20 domain-containing protein 2"/>
    <property type="match status" value="1"/>
</dbReference>
<evidence type="ECO:0000313" key="3">
    <source>
        <dbReference type="EMBL" id="QTX33363.1"/>
    </source>
</evidence>